<dbReference type="AlphaFoldDB" id="A0A9N8YVM7"/>
<name>A0A9N8YVM7_9GLOM</name>
<dbReference type="EMBL" id="CAJVPQ010000193">
    <property type="protein sequence ID" value="CAG8455481.1"/>
    <property type="molecule type" value="Genomic_DNA"/>
</dbReference>
<dbReference type="OrthoDB" id="298084at2759"/>
<organism evidence="1 2">
    <name type="scientific">Funneliformis caledonium</name>
    <dbReference type="NCBI Taxonomy" id="1117310"/>
    <lineage>
        <taxon>Eukaryota</taxon>
        <taxon>Fungi</taxon>
        <taxon>Fungi incertae sedis</taxon>
        <taxon>Mucoromycota</taxon>
        <taxon>Glomeromycotina</taxon>
        <taxon>Glomeromycetes</taxon>
        <taxon>Glomerales</taxon>
        <taxon>Glomeraceae</taxon>
        <taxon>Funneliformis</taxon>
    </lineage>
</organism>
<accession>A0A9N8YVM7</accession>
<sequence length="149" mass="17368">MKYKQALIIANWIEKKDANFTRSKNDSLSRCNGQGRCLVLIKVDSSSKILGAFNPIGFEDNDIGQWYNTPHSFYFSFDNEFDLQNMRISRVKTSCAFHEYRNRGLNFGNSFRVVDQILKIHKTKHYENDLNSTGIYQIKEMEVLSVIIQ</sequence>
<reference evidence="1" key="1">
    <citation type="submission" date="2021-06" db="EMBL/GenBank/DDBJ databases">
        <authorList>
            <person name="Kallberg Y."/>
            <person name="Tangrot J."/>
            <person name="Rosling A."/>
        </authorList>
    </citation>
    <scope>NUCLEOTIDE SEQUENCE</scope>
    <source>
        <strain evidence="1">UK204</strain>
    </source>
</reference>
<protein>
    <submittedName>
        <fullName evidence="1">2553_t:CDS:1</fullName>
    </submittedName>
</protein>
<evidence type="ECO:0000313" key="2">
    <source>
        <dbReference type="Proteomes" id="UP000789570"/>
    </source>
</evidence>
<evidence type="ECO:0000313" key="1">
    <source>
        <dbReference type="EMBL" id="CAG8455481.1"/>
    </source>
</evidence>
<keyword evidence="2" id="KW-1185">Reference proteome</keyword>
<gene>
    <name evidence="1" type="ORF">FCALED_LOCUS1471</name>
</gene>
<comment type="caution">
    <text evidence="1">The sequence shown here is derived from an EMBL/GenBank/DDBJ whole genome shotgun (WGS) entry which is preliminary data.</text>
</comment>
<dbReference type="Proteomes" id="UP000789570">
    <property type="component" value="Unassembled WGS sequence"/>
</dbReference>
<proteinExistence type="predicted"/>